<gene>
    <name evidence="1" type="ORF">NCTC12967_00066</name>
</gene>
<evidence type="ECO:0000313" key="1">
    <source>
        <dbReference type="EMBL" id="VEH68806.1"/>
    </source>
</evidence>
<dbReference type="Proteomes" id="UP000273044">
    <property type="component" value="Chromosome"/>
</dbReference>
<sequence>MTSHIIDLVRSYARNYQSDGVIRVTTAVDHIYQSSDLAGSRRKEIVEAAQRGTTLLRAPSGDALAFLPHVELERLANIRDYARGFVMLESALRRPRNERRAADFGAWAFVFSLSEEQLLEFRDDVSDALMRACSGVDTVRSLLDAWRATAEFMADETAVTALGEDLENFTEIQRPKDTEA</sequence>
<name>A0A448MUJ2_9ACTN</name>
<dbReference type="AlphaFoldDB" id="A0A448MUJ2"/>
<keyword evidence="2" id="KW-1185">Reference proteome</keyword>
<reference evidence="1 2" key="1">
    <citation type="submission" date="2018-12" db="EMBL/GenBank/DDBJ databases">
        <authorList>
            <consortium name="Pathogen Informatics"/>
        </authorList>
    </citation>
    <scope>NUCLEOTIDE SEQUENCE [LARGE SCALE GENOMIC DNA]</scope>
    <source>
        <strain evidence="1 2">NCTC12967</strain>
    </source>
</reference>
<organism evidence="1 2">
    <name type="scientific">Arachnia propionica</name>
    <dbReference type="NCBI Taxonomy" id="1750"/>
    <lineage>
        <taxon>Bacteria</taxon>
        <taxon>Bacillati</taxon>
        <taxon>Actinomycetota</taxon>
        <taxon>Actinomycetes</taxon>
        <taxon>Propionibacteriales</taxon>
        <taxon>Propionibacteriaceae</taxon>
        <taxon>Arachnia</taxon>
    </lineage>
</organism>
<accession>A0A448MUJ2</accession>
<proteinExistence type="predicted"/>
<dbReference type="EMBL" id="LR134406">
    <property type="protein sequence ID" value="VEH68806.1"/>
    <property type="molecule type" value="Genomic_DNA"/>
</dbReference>
<evidence type="ECO:0000313" key="2">
    <source>
        <dbReference type="Proteomes" id="UP000273044"/>
    </source>
</evidence>
<protein>
    <submittedName>
        <fullName evidence="1">Uncharacterized protein</fullName>
    </submittedName>
</protein>